<name>A0A1D6HDL4_MAIZE</name>
<comment type="subcellular location">
    <subcellularLocation>
        <location evidence="1">Cytoplasm</location>
    </subcellularLocation>
</comment>
<proteinExistence type="inferred from homology"/>
<comment type="similarity">
    <text evidence="3">Belongs to the PAL/histidase family.</text>
</comment>
<dbReference type="InterPro" id="IPR001106">
    <property type="entry name" value="Aromatic_Lyase"/>
</dbReference>
<feature type="region of interest" description="Disordered" evidence="9">
    <location>
        <begin position="127"/>
        <end position="358"/>
    </location>
</feature>
<feature type="compositionally biased region" description="Basic residues" evidence="9">
    <location>
        <begin position="198"/>
        <end position="215"/>
    </location>
</feature>
<feature type="compositionally biased region" description="Basic and acidic residues" evidence="9">
    <location>
        <begin position="162"/>
        <end position="174"/>
    </location>
</feature>
<dbReference type="InterPro" id="IPR024083">
    <property type="entry name" value="Fumarase/histidase_N"/>
</dbReference>
<dbReference type="FunFam" id="1.10.274.20:FF:000001">
    <property type="entry name" value="Phenylalanine ammonia-lyase"/>
    <property type="match status" value="1"/>
</dbReference>
<dbReference type="PANTHER" id="PTHR10362">
    <property type="entry name" value="HISTIDINE AMMONIA-LYASE"/>
    <property type="match status" value="1"/>
</dbReference>
<organism evidence="10">
    <name type="scientific">Zea mays</name>
    <name type="common">Maize</name>
    <dbReference type="NCBI Taxonomy" id="4577"/>
    <lineage>
        <taxon>Eukaryota</taxon>
        <taxon>Viridiplantae</taxon>
        <taxon>Streptophyta</taxon>
        <taxon>Embryophyta</taxon>
        <taxon>Tracheophyta</taxon>
        <taxon>Spermatophyta</taxon>
        <taxon>Magnoliopsida</taxon>
        <taxon>Liliopsida</taxon>
        <taxon>Poales</taxon>
        <taxon>Poaceae</taxon>
        <taxon>PACMAD clade</taxon>
        <taxon>Panicoideae</taxon>
        <taxon>Andropogonodae</taxon>
        <taxon>Andropogoneae</taxon>
        <taxon>Tripsacinae</taxon>
        <taxon>Zea</taxon>
    </lineage>
</organism>
<feature type="compositionally biased region" description="Basic and acidic residues" evidence="9">
    <location>
        <begin position="216"/>
        <end position="227"/>
    </location>
</feature>
<evidence type="ECO:0000256" key="1">
    <source>
        <dbReference type="ARBA" id="ARBA00004496"/>
    </source>
</evidence>
<sequence>MAGNGAIVESDPLNWGAAAAELAGSHLDEVKRMVAQARQPVVKIEGSTLRVGQVAAVASAKDASGVAVELDEEARPRVKASSEWILDCIAHGGDIYGVTTGFGGTSHRRTKDGPALQVELLQASQRRNLRHRQRRAHAAVGGHPRGDAGAHQHPPPGLLRHPLRDPRGHHEAAQHRCQPLPAAPGHHHRVGRPGPALLHRRPHHGPPQRAGRHRRREEGGRRRGVQDRRHRGRLLQAQPQGGPRHRQRHVRGLRARGHRDVRRQRPGRPVGGPVRRLLRGHERQARVHGPPDPQAEAPPGVHRGRGHHGAHPGWQLLHEAGQEVERAGPAAEAQAGQVRAPHVAAVAGPPDRGHPRRHQVHRARGQLKLMSSTYIVALCQAVDLRHLEENIKASVKNTVTQVAKKVLTMNPSGELSSARFSEKELISAIDREAVFTYAEDAASGSLPLMQKLRAVLVDHALSSGDAEREPSVFSKITRFEEELRAVLPQEVEAARVAVAEGTAPVANRIADSRSFPLYRFVREELGCVFLTGERLKSPGEECNKVFVGISQGKLVDPMLECLKEWDGKPLPINVK</sequence>
<dbReference type="Gene3D" id="1.10.275.10">
    <property type="entry name" value="Fumarase/aspartase (N-terminal domain)"/>
    <property type="match status" value="1"/>
</dbReference>
<dbReference type="GO" id="GO:0006559">
    <property type="term" value="P:L-phenylalanine catabolic process"/>
    <property type="evidence" value="ECO:0007669"/>
    <property type="project" value="UniProtKB-KW"/>
</dbReference>
<feature type="compositionally biased region" description="Basic residues" evidence="9">
    <location>
        <begin position="243"/>
        <end position="266"/>
    </location>
</feature>
<evidence type="ECO:0000256" key="3">
    <source>
        <dbReference type="ARBA" id="ARBA00007238"/>
    </source>
</evidence>
<dbReference type="SUPFAM" id="SSF48557">
    <property type="entry name" value="L-aspartase-like"/>
    <property type="match status" value="2"/>
</dbReference>
<keyword evidence="5" id="KW-0963">Cytoplasm</keyword>
<dbReference type="AlphaFoldDB" id="A0A1D6HDL4"/>
<dbReference type="InterPro" id="IPR023144">
    <property type="entry name" value="Phe_NH3-lyase_shielding_dom_sf"/>
</dbReference>
<protein>
    <submittedName>
        <fullName evidence="10">Phenylalanine ammonia-lyase</fullName>
    </submittedName>
</protein>
<comment type="subunit">
    <text evidence="4">Homotetramer.</text>
</comment>
<evidence type="ECO:0000256" key="4">
    <source>
        <dbReference type="ARBA" id="ARBA00011881"/>
    </source>
</evidence>
<feature type="compositionally biased region" description="Basic residues" evidence="9">
    <location>
        <begin position="127"/>
        <end position="137"/>
    </location>
</feature>
<keyword evidence="6" id="KW-0587">Phenylpropanoid metabolism</keyword>
<dbReference type="GO" id="GO:0009800">
    <property type="term" value="P:cinnamic acid biosynthetic process"/>
    <property type="evidence" value="ECO:0007669"/>
    <property type="project" value="UniProtKB-UniPathway"/>
</dbReference>
<dbReference type="GO" id="GO:0016829">
    <property type="term" value="F:lyase activity"/>
    <property type="evidence" value="ECO:0007669"/>
    <property type="project" value="UniProtKB-KW"/>
</dbReference>
<evidence type="ECO:0000256" key="7">
    <source>
        <dbReference type="ARBA" id="ARBA00023232"/>
    </source>
</evidence>
<comment type="pathway">
    <text evidence="2">Phenylpropanoid metabolism; trans-cinnamate biosynthesis; trans-cinnamate from L-phenylalanine: step 1/1.</text>
</comment>
<keyword evidence="8 10" id="KW-0456">Lyase</keyword>
<dbReference type="Gene3D" id="1.20.200.10">
    <property type="entry name" value="Fumarase/aspartase (Central domain)"/>
    <property type="match status" value="1"/>
</dbReference>
<keyword evidence="7" id="KW-0585">Phenylalanine catabolism</keyword>
<accession>A0A1D6HDL4</accession>
<evidence type="ECO:0000256" key="2">
    <source>
        <dbReference type="ARBA" id="ARBA00005138"/>
    </source>
</evidence>
<evidence type="ECO:0000256" key="8">
    <source>
        <dbReference type="ARBA" id="ARBA00023239"/>
    </source>
</evidence>
<dbReference type="Pfam" id="PF00221">
    <property type="entry name" value="Lyase_aromatic"/>
    <property type="match status" value="1"/>
</dbReference>
<evidence type="ECO:0000256" key="6">
    <source>
        <dbReference type="ARBA" id="ARBA00023051"/>
    </source>
</evidence>
<dbReference type="InterPro" id="IPR008948">
    <property type="entry name" value="L-Aspartase-like"/>
</dbReference>
<evidence type="ECO:0000256" key="5">
    <source>
        <dbReference type="ARBA" id="ARBA00022490"/>
    </source>
</evidence>
<evidence type="ECO:0000313" key="10">
    <source>
        <dbReference type="EMBL" id="AQK72769.1"/>
    </source>
</evidence>
<evidence type="ECO:0000256" key="9">
    <source>
        <dbReference type="SAM" id="MobiDB-lite"/>
    </source>
</evidence>
<reference evidence="10" key="1">
    <citation type="submission" date="2015-12" db="EMBL/GenBank/DDBJ databases">
        <title>Update maize B73 reference genome by single molecule sequencing technologies.</title>
        <authorList>
            <consortium name="Maize Genome Sequencing Project"/>
            <person name="Ware D."/>
        </authorList>
    </citation>
    <scope>NUCLEOTIDE SEQUENCE</scope>
    <source>
        <tissue evidence="10">Seedling</tissue>
    </source>
</reference>
<dbReference type="UniPathway" id="UPA00713">
    <property type="reaction ID" value="UER00725"/>
</dbReference>
<dbReference type="EMBL" id="CM000781">
    <property type="protein sequence ID" value="AQK72769.1"/>
    <property type="molecule type" value="Genomic_DNA"/>
</dbReference>
<dbReference type="Gene3D" id="1.10.274.20">
    <property type="entry name" value="Phenylalanine ammonia-lyase 1, domain 3"/>
    <property type="match status" value="1"/>
</dbReference>
<dbReference type="PaxDb" id="4577-GRMZM2G160541_P02"/>
<dbReference type="GO" id="GO:0005737">
    <property type="term" value="C:cytoplasm"/>
    <property type="evidence" value="ECO:0007669"/>
    <property type="project" value="UniProtKB-SubCell"/>
</dbReference>
<gene>
    <name evidence="10" type="ORF">ZEAMMB73_Zm00001d017274</name>
</gene>